<name>A0A645GAQ2_9ZZZZ</name>
<dbReference type="AlphaFoldDB" id="A0A645GAQ2"/>
<accession>A0A645GAQ2</accession>
<comment type="caution">
    <text evidence="1">The sequence shown here is derived from an EMBL/GenBank/DDBJ whole genome shotgun (WGS) entry which is preliminary data.</text>
</comment>
<reference evidence="1" key="1">
    <citation type="submission" date="2019-08" db="EMBL/GenBank/DDBJ databases">
        <authorList>
            <person name="Kucharzyk K."/>
            <person name="Murdoch R.W."/>
            <person name="Higgins S."/>
            <person name="Loffler F."/>
        </authorList>
    </citation>
    <scope>NUCLEOTIDE SEQUENCE</scope>
</reference>
<gene>
    <name evidence="1" type="ORF">SDC9_171374</name>
</gene>
<dbReference type="EMBL" id="VSSQ01072645">
    <property type="protein sequence ID" value="MPN23981.1"/>
    <property type="molecule type" value="Genomic_DNA"/>
</dbReference>
<sequence length="164" mass="16262">MEASAKPPGRWPGEPCVSAREILVFKNGDAVEQCVGDKNLVSVAGNALGGEEAVVIAAEVAEAFQEGACGGEYLDPVVGAVGHVDLIVGVAGDANGQEQVSVPRAPVIQRAAHGNASVGAPLGQEGSAAAEFLDAAVVAVYHIHVVVGIAGDVGGHVKLPVSGA</sequence>
<proteinExistence type="predicted"/>
<protein>
    <submittedName>
        <fullName evidence="1">Uncharacterized protein</fullName>
    </submittedName>
</protein>
<evidence type="ECO:0000313" key="1">
    <source>
        <dbReference type="EMBL" id="MPN23981.1"/>
    </source>
</evidence>
<organism evidence="1">
    <name type="scientific">bioreactor metagenome</name>
    <dbReference type="NCBI Taxonomy" id="1076179"/>
    <lineage>
        <taxon>unclassified sequences</taxon>
        <taxon>metagenomes</taxon>
        <taxon>ecological metagenomes</taxon>
    </lineage>
</organism>